<evidence type="ECO:0000313" key="3">
    <source>
        <dbReference type="Proteomes" id="UP000824782"/>
    </source>
</evidence>
<sequence>MAIFNLGKSVILVLILSPRYSNTSLLSIWIKPEAMVSGKSSILQMIDFLCSPETMENRSIEFMTLGTDTIEPFKVNKTSSA</sequence>
<keyword evidence="3" id="KW-1185">Reference proteome</keyword>
<dbReference type="EMBL" id="WNYA01000001">
    <property type="protein sequence ID" value="KAG8594077.1"/>
    <property type="molecule type" value="Genomic_DNA"/>
</dbReference>
<reference evidence="2" key="1">
    <citation type="thesis" date="2020" institute="ProQuest LLC" country="789 East Eisenhower Parkway, Ann Arbor, MI, USA">
        <title>Comparative Genomics and Chromosome Evolution.</title>
        <authorList>
            <person name="Mudd A.B."/>
        </authorList>
    </citation>
    <scope>NUCLEOTIDE SEQUENCE</scope>
    <source>
        <strain evidence="2">237g6f4</strain>
        <tissue evidence="2">Blood</tissue>
    </source>
</reference>
<evidence type="ECO:0000313" key="2">
    <source>
        <dbReference type="EMBL" id="KAG8594077.1"/>
    </source>
</evidence>
<gene>
    <name evidence="2" type="ORF">GDO81_001062</name>
</gene>
<keyword evidence="1" id="KW-0732">Signal</keyword>
<comment type="caution">
    <text evidence="2">The sequence shown here is derived from an EMBL/GenBank/DDBJ whole genome shotgun (WGS) entry which is preliminary data.</text>
</comment>
<feature type="signal peptide" evidence="1">
    <location>
        <begin position="1"/>
        <end position="23"/>
    </location>
</feature>
<feature type="chain" id="PRO_5043451161" evidence="1">
    <location>
        <begin position="24"/>
        <end position="81"/>
    </location>
</feature>
<proteinExistence type="predicted"/>
<organism evidence="2 3">
    <name type="scientific">Engystomops pustulosus</name>
    <name type="common">Tungara frog</name>
    <name type="synonym">Physalaemus pustulosus</name>
    <dbReference type="NCBI Taxonomy" id="76066"/>
    <lineage>
        <taxon>Eukaryota</taxon>
        <taxon>Metazoa</taxon>
        <taxon>Chordata</taxon>
        <taxon>Craniata</taxon>
        <taxon>Vertebrata</taxon>
        <taxon>Euteleostomi</taxon>
        <taxon>Amphibia</taxon>
        <taxon>Batrachia</taxon>
        <taxon>Anura</taxon>
        <taxon>Neobatrachia</taxon>
        <taxon>Hyloidea</taxon>
        <taxon>Leptodactylidae</taxon>
        <taxon>Leiuperinae</taxon>
        <taxon>Engystomops</taxon>
    </lineage>
</organism>
<protein>
    <submittedName>
        <fullName evidence="2">Uncharacterized protein</fullName>
    </submittedName>
</protein>
<dbReference type="Proteomes" id="UP000824782">
    <property type="component" value="Unassembled WGS sequence"/>
</dbReference>
<accession>A0AAV7DDB7</accession>
<dbReference type="AlphaFoldDB" id="A0AAV7DDB7"/>
<evidence type="ECO:0000256" key="1">
    <source>
        <dbReference type="SAM" id="SignalP"/>
    </source>
</evidence>
<name>A0AAV7DDB7_ENGPU</name>